<accession>A0A183T692</accession>
<dbReference type="AlphaFoldDB" id="A0A183T692"/>
<dbReference type="SUPFAM" id="SSF56219">
    <property type="entry name" value="DNase I-like"/>
    <property type="match status" value="1"/>
</dbReference>
<sequence length="165" mass="18787">MASRLNYMRLKNSQQYQQQLLSPRTLRGSPRTARVSLMSGRLPIRGDTFATIINTYAPPMVSSDAAKEKSYEDLHALLATVPKLDKLLVHGDFNARVGTDRASWRAFLDLHGLDSYKDNGLLLLQTCTEHRLLLTNTFFCLPMQQKAAYVHPQAIYWHLLAYVHV</sequence>
<dbReference type="OrthoDB" id="10030815at2759"/>
<dbReference type="STRING" id="70667.A0A183T692"/>
<dbReference type="EMBL" id="UYSU01036940">
    <property type="protein sequence ID" value="VDL98375.1"/>
    <property type="molecule type" value="Genomic_DNA"/>
</dbReference>
<dbReference type="Proteomes" id="UP000275846">
    <property type="component" value="Unassembled WGS sequence"/>
</dbReference>
<gene>
    <name evidence="1" type="ORF">SSLN_LOCUS11990</name>
</gene>
<evidence type="ECO:0000313" key="1">
    <source>
        <dbReference type="EMBL" id="VDL98375.1"/>
    </source>
</evidence>
<evidence type="ECO:0000313" key="3">
    <source>
        <dbReference type="WBParaSite" id="SSLN_0001244001-mRNA-1"/>
    </source>
</evidence>
<reference evidence="3" key="1">
    <citation type="submission" date="2016-06" db="UniProtKB">
        <authorList>
            <consortium name="WormBaseParasite"/>
        </authorList>
    </citation>
    <scope>IDENTIFICATION</scope>
</reference>
<dbReference type="InterPro" id="IPR036691">
    <property type="entry name" value="Endo/exonu/phosph_ase_sf"/>
</dbReference>
<dbReference type="WBParaSite" id="SSLN_0001244001-mRNA-1">
    <property type="protein sequence ID" value="SSLN_0001244001-mRNA-1"/>
    <property type="gene ID" value="SSLN_0001244001"/>
</dbReference>
<dbReference type="Gene3D" id="3.60.10.10">
    <property type="entry name" value="Endonuclease/exonuclease/phosphatase"/>
    <property type="match status" value="1"/>
</dbReference>
<evidence type="ECO:0000313" key="2">
    <source>
        <dbReference type="Proteomes" id="UP000275846"/>
    </source>
</evidence>
<name>A0A183T692_SCHSO</name>
<organism evidence="3">
    <name type="scientific">Schistocephalus solidus</name>
    <name type="common">Tapeworm</name>
    <dbReference type="NCBI Taxonomy" id="70667"/>
    <lineage>
        <taxon>Eukaryota</taxon>
        <taxon>Metazoa</taxon>
        <taxon>Spiralia</taxon>
        <taxon>Lophotrochozoa</taxon>
        <taxon>Platyhelminthes</taxon>
        <taxon>Cestoda</taxon>
        <taxon>Eucestoda</taxon>
        <taxon>Diphyllobothriidea</taxon>
        <taxon>Diphyllobothriidae</taxon>
        <taxon>Schistocephalus</taxon>
    </lineage>
</organism>
<proteinExistence type="predicted"/>
<keyword evidence="2" id="KW-1185">Reference proteome</keyword>
<protein>
    <submittedName>
        <fullName evidence="3">Endo/exonuclease/phosphatase domain-containing protein</fullName>
    </submittedName>
</protein>
<reference evidence="1 2" key="2">
    <citation type="submission" date="2018-11" db="EMBL/GenBank/DDBJ databases">
        <authorList>
            <consortium name="Pathogen Informatics"/>
        </authorList>
    </citation>
    <scope>NUCLEOTIDE SEQUENCE [LARGE SCALE GENOMIC DNA]</scope>
    <source>
        <strain evidence="1 2">NST_G2</strain>
    </source>
</reference>